<dbReference type="PROSITE" id="PS00874">
    <property type="entry name" value="T2SP_F"/>
    <property type="match status" value="1"/>
</dbReference>
<keyword evidence="3 9" id="KW-0813">Transport</keyword>
<evidence type="ECO:0000313" key="12">
    <source>
        <dbReference type="EMBL" id="TYZ24895.1"/>
    </source>
</evidence>
<dbReference type="GO" id="GO:0009306">
    <property type="term" value="P:protein secretion"/>
    <property type="evidence" value="ECO:0007669"/>
    <property type="project" value="InterPro"/>
</dbReference>
<dbReference type="PANTHER" id="PTHR30012">
    <property type="entry name" value="GENERAL SECRETION PATHWAY PROTEIN"/>
    <property type="match status" value="1"/>
</dbReference>
<keyword evidence="5" id="KW-0997">Cell inner membrane</keyword>
<evidence type="ECO:0000256" key="8">
    <source>
        <dbReference type="ARBA" id="ARBA00023136"/>
    </source>
</evidence>
<dbReference type="InterPro" id="IPR042094">
    <property type="entry name" value="T2SS_GspF_sf"/>
</dbReference>
<evidence type="ECO:0000256" key="1">
    <source>
        <dbReference type="ARBA" id="ARBA00004429"/>
    </source>
</evidence>
<reference evidence="12 13" key="1">
    <citation type="submission" date="2019-08" db="EMBL/GenBank/DDBJ databases">
        <title>Selenomonas sp. mPRGC5 and Selenomonas sp. mPRGC8 isolated from ruminal fluid of dairy goat (Capra hircus).</title>
        <authorList>
            <person name="Poothong S."/>
            <person name="Nuengjamnong C."/>
            <person name="Tanasupawat S."/>
        </authorList>
    </citation>
    <scope>NUCLEOTIDE SEQUENCE [LARGE SCALE GENOMIC DNA]</scope>
    <source>
        <strain evidence="13">mPRGC5</strain>
    </source>
</reference>
<evidence type="ECO:0000256" key="7">
    <source>
        <dbReference type="ARBA" id="ARBA00022989"/>
    </source>
</evidence>
<sequence length="406" mass="44753">MAAYAYEARNRSGELFTGKIKAASRREAAHQIRAKGLWVASLRELEQAKPVTSRQEIIRWHSNPSRLEVVLFCRQLSVMLSAGLPVHEALRSLYQPAGKGAYQQMLGRLLTDVKQGKSLHGAMQGFPQVFSPRIIRMVQAGEVAGSLEVMFLRLADFLEKSFAAREKLKSVLLYPLILGATALLAILGLTVFVLPTFASLLTDFRAELPLPTRLLLQLSAIIQQDGVLVLTLIGLLVLTMAVAWQQPSIRLHLDAWRLRIPLYGQLICYAEWQMLLGTLAVLLENGICLHEALKLLPEVTTNYYLRQVVSSAGVAVEHGTMLWKTWHLCDAFPTVLKEMVMAGENSGQLEGMLAKGAGLCAVIAENESRRLQALAEPVAIFIVGGLVFFFALSVLLPLLGMMEALS</sequence>
<evidence type="ECO:0000313" key="13">
    <source>
        <dbReference type="Proteomes" id="UP000323646"/>
    </source>
</evidence>
<comment type="caution">
    <text evidence="12">The sequence shown here is derived from an EMBL/GenBank/DDBJ whole genome shotgun (WGS) entry which is preliminary data.</text>
</comment>
<name>A0A5D6WD13_9FIRM</name>
<dbReference type="AlphaFoldDB" id="A0A5D6WD13"/>
<feature type="transmembrane region" description="Helical" evidence="10">
    <location>
        <begin position="378"/>
        <end position="399"/>
    </location>
</feature>
<dbReference type="Pfam" id="PF00482">
    <property type="entry name" value="T2SSF"/>
    <property type="match status" value="2"/>
</dbReference>
<keyword evidence="13" id="KW-1185">Reference proteome</keyword>
<comment type="similarity">
    <text evidence="2 9">Belongs to the GSP F family.</text>
</comment>
<comment type="subcellular location">
    <subcellularLocation>
        <location evidence="1">Cell inner membrane</location>
        <topology evidence="1">Multi-pass membrane protein</topology>
    </subcellularLocation>
    <subcellularLocation>
        <location evidence="9">Cell membrane</location>
        <topology evidence="9">Multi-pass membrane protein</topology>
    </subcellularLocation>
</comment>
<dbReference type="GO" id="GO:0005886">
    <property type="term" value="C:plasma membrane"/>
    <property type="evidence" value="ECO:0007669"/>
    <property type="project" value="UniProtKB-SubCell"/>
</dbReference>
<feature type="transmembrane region" description="Helical" evidence="10">
    <location>
        <begin position="171"/>
        <end position="201"/>
    </location>
</feature>
<evidence type="ECO:0000256" key="6">
    <source>
        <dbReference type="ARBA" id="ARBA00022692"/>
    </source>
</evidence>
<feature type="domain" description="Type II secretion system protein GspF" evidence="11">
    <location>
        <begin position="276"/>
        <end position="397"/>
    </location>
</feature>
<proteinExistence type="inferred from homology"/>
<dbReference type="Proteomes" id="UP000323646">
    <property type="component" value="Unassembled WGS sequence"/>
</dbReference>
<dbReference type="EMBL" id="VTOY01000001">
    <property type="protein sequence ID" value="TYZ24895.1"/>
    <property type="molecule type" value="Genomic_DNA"/>
</dbReference>
<protein>
    <submittedName>
        <fullName evidence="12">Type II secretion system F family protein</fullName>
    </submittedName>
</protein>
<feature type="transmembrane region" description="Helical" evidence="10">
    <location>
        <begin position="221"/>
        <end position="244"/>
    </location>
</feature>
<evidence type="ECO:0000256" key="5">
    <source>
        <dbReference type="ARBA" id="ARBA00022519"/>
    </source>
</evidence>
<dbReference type="FunFam" id="1.20.81.30:FF:000001">
    <property type="entry name" value="Type II secretion system protein F"/>
    <property type="match status" value="1"/>
</dbReference>
<keyword evidence="6 9" id="KW-0812">Transmembrane</keyword>
<keyword evidence="4" id="KW-1003">Cell membrane</keyword>
<evidence type="ECO:0000256" key="3">
    <source>
        <dbReference type="ARBA" id="ARBA00022448"/>
    </source>
</evidence>
<dbReference type="InterPro" id="IPR018076">
    <property type="entry name" value="T2SS_GspF_dom"/>
</dbReference>
<gene>
    <name evidence="12" type="ORF">FZ040_02325</name>
</gene>
<dbReference type="Gene3D" id="1.20.81.30">
    <property type="entry name" value="Type II secretion system (T2SS), domain F"/>
    <property type="match status" value="2"/>
</dbReference>
<dbReference type="PANTHER" id="PTHR30012:SF0">
    <property type="entry name" value="TYPE II SECRETION SYSTEM PROTEIN F-RELATED"/>
    <property type="match status" value="1"/>
</dbReference>
<keyword evidence="8 10" id="KW-0472">Membrane</keyword>
<feature type="domain" description="Type II secretion system protein GspF" evidence="11">
    <location>
        <begin position="72"/>
        <end position="195"/>
    </location>
</feature>
<dbReference type="InterPro" id="IPR001992">
    <property type="entry name" value="T2SS_GspF/T4SS_PilC_CS"/>
</dbReference>
<evidence type="ECO:0000256" key="10">
    <source>
        <dbReference type="SAM" id="Phobius"/>
    </source>
</evidence>
<organism evidence="12 13">
    <name type="scientific">Selenomonas ruminis</name>
    <dbReference type="NCBI Taxonomy" id="2593411"/>
    <lineage>
        <taxon>Bacteria</taxon>
        <taxon>Bacillati</taxon>
        <taxon>Bacillota</taxon>
        <taxon>Negativicutes</taxon>
        <taxon>Selenomonadales</taxon>
        <taxon>Selenomonadaceae</taxon>
        <taxon>Selenomonas</taxon>
    </lineage>
</organism>
<evidence type="ECO:0000259" key="11">
    <source>
        <dbReference type="Pfam" id="PF00482"/>
    </source>
</evidence>
<dbReference type="InterPro" id="IPR003004">
    <property type="entry name" value="GspF/PilC"/>
</dbReference>
<dbReference type="PRINTS" id="PR00812">
    <property type="entry name" value="BCTERIALGSPF"/>
</dbReference>
<accession>A0A5D6WD13</accession>
<keyword evidence="7 10" id="KW-1133">Transmembrane helix</keyword>
<dbReference type="OrthoDB" id="9805682at2"/>
<evidence type="ECO:0000256" key="4">
    <source>
        <dbReference type="ARBA" id="ARBA00022475"/>
    </source>
</evidence>
<dbReference type="RefSeq" id="WP_149170516.1">
    <property type="nucleotide sequence ID" value="NZ_VTOY01000001.1"/>
</dbReference>
<evidence type="ECO:0000256" key="9">
    <source>
        <dbReference type="RuleBase" id="RU003923"/>
    </source>
</evidence>
<evidence type="ECO:0000256" key="2">
    <source>
        <dbReference type="ARBA" id="ARBA00005745"/>
    </source>
</evidence>